<dbReference type="InterPro" id="IPR038530">
    <property type="entry name" value="NiFe-hyd_HybE_sf"/>
</dbReference>
<feature type="compositionally biased region" description="Acidic residues" evidence="1">
    <location>
        <begin position="156"/>
        <end position="165"/>
    </location>
</feature>
<evidence type="ECO:0000313" key="3">
    <source>
        <dbReference type="Proteomes" id="UP000509367"/>
    </source>
</evidence>
<dbReference type="NCBIfam" id="TIGR03993">
    <property type="entry name" value="hydrog_HybE"/>
    <property type="match status" value="1"/>
</dbReference>
<dbReference type="InterPro" id="IPR023994">
    <property type="entry name" value="NiFe-hyd_HybE"/>
</dbReference>
<feature type="region of interest" description="Disordered" evidence="1">
    <location>
        <begin position="149"/>
        <end position="193"/>
    </location>
</feature>
<name>A0A6N1VE44_9HYPH</name>
<reference evidence="2 3" key="1">
    <citation type="submission" date="2020-06" db="EMBL/GenBank/DDBJ databases">
        <title>Oricola thermophila sp. nov. isolated from a tidal sediments.</title>
        <authorList>
            <person name="Kwon K.K."/>
            <person name="Yang S.-H."/>
            <person name="Park M.-J."/>
        </authorList>
    </citation>
    <scope>NUCLEOTIDE SEQUENCE [LARGE SCALE GENOMIC DNA]</scope>
    <source>
        <strain evidence="2 3">MEBiC13590</strain>
    </source>
</reference>
<dbReference type="Gene3D" id="3.30.1460.40">
    <property type="entry name" value="[NiFe]-hydrogenase assembly chaperone, HybE"/>
    <property type="match status" value="1"/>
</dbReference>
<protein>
    <submittedName>
        <fullName evidence="2">[NiFe]-hydrogenase assembly chaperone HybE</fullName>
    </submittedName>
</protein>
<dbReference type="AlphaFoldDB" id="A0A6N1VE44"/>
<dbReference type="Pfam" id="PF11939">
    <property type="entry name" value="NiFe-hyd_HybE"/>
    <property type="match status" value="1"/>
</dbReference>
<dbReference type="RefSeq" id="WP_175275213.1">
    <property type="nucleotide sequence ID" value="NZ_CP054836.1"/>
</dbReference>
<accession>A0A6N1VE44</accession>
<keyword evidence="3" id="KW-1185">Reference proteome</keyword>
<proteinExistence type="predicted"/>
<sequence length="193" mass="20703">MTDAADIAETLEACFEEIRTSRMAGVPILNEALSVKAVGGCRWNGYWLCVLVTPWFMNLMLVPDEAGGESAVPGAKRNFVFPAGSFEFILGSEDGIGSYWMCSLFSPVLEFSDQETAEAAAAAALEALFEGGGETDASEEAMARMWRGEIPAPAEPDAELAEDEADCGKPVAGTDVSRRQFLSGGRREARHEP</sequence>
<evidence type="ECO:0000256" key="1">
    <source>
        <dbReference type="SAM" id="MobiDB-lite"/>
    </source>
</evidence>
<gene>
    <name evidence="2" type="primary">hybE</name>
    <name evidence="2" type="ORF">HTY61_01980</name>
</gene>
<dbReference type="Proteomes" id="UP000509367">
    <property type="component" value="Chromosome"/>
</dbReference>
<dbReference type="KEGG" id="orm:HTY61_01980"/>
<organism evidence="2 3">
    <name type="scientific">Oricola thermophila</name>
    <dbReference type="NCBI Taxonomy" id="2742145"/>
    <lineage>
        <taxon>Bacteria</taxon>
        <taxon>Pseudomonadati</taxon>
        <taxon>Pseudomonadota</taxon>
        <taxon>Alphaproteobacteria</taxon>
        <taxon>Hyphomicrobiales</taxon>
        <taxon>Ahrensiaceae</taxon>
        <taxon>Oricola</taxon>
    </lineage>
</organism>
<dbReference type="EMBL" id="CP054836">
    <property type="protein sequence ID" value="QKV17317.1"/>
    <property type="molecule type" value="Genomic_DNA"/>
</dbReference>
<evidence type="ECO:0000313" key="2">
    <source>
        <dbReference type="EMBL" id="QKV17317.1"/>
    </source>
</evidence>